<dbReference type="VEuPathDB" id="FungiDB:VP01_4476g4"/>
<dbReference type="Proteomes" id="UP000037035">
    <property type="component" value="Unassembled WGS sequence"/>
</dbReference>
<evidence type="ECO:0000313" key="1">
    <source>
        <dbReference type="EMBL" id="KNZ50351.1"/>
    </source>
</evidence>
<comment type="caution">
    <text evidence="1">The sequence shown here is derived from an EMBL/GenBank/DDBJ whole genome shotgun (WGS) entry which is preliminary data.</text>
</comment>
<accession>A0A0L6UPA5</accession>
<name>A0A0L6UPA5_9BASI</name>
<keyword evidence="2" id="KW-1185">Reference proteome</keyword>
<organism evidence="1 2">
    <name type="scientific">Puccinia sorghi</name>
    <dbReference type="NCBI Taxonomy" id="27349"/>
    <lineage>
        <taxon>Eukaryota</taxon>
        <taxon>Fungi</taxon>
        <taxon>Dikarya</taxon>
        <taxon>Basidiomycota</taxon>
        <taxon>Pucciniomycotina</taxon>
        <taxon>Pucciniomycetes</taxon>
        <taxon>Pucciniales</taxon>
        <taxon>Pucciniaceae</taxon>
        <taxon>Puccinia</taxon>
    </lineage>
</organism>
<dbReference type="OrthoDB" id="2511315at2759"/>
<protein>
    <submittedName>
        <fullName evidence="1">Uncharacterized protein</fullName>
    </submittedName>
</protein>
<dbReference type="AlphaFoldDB" id="A0A0L6UPA5"/>
<dbReference type="EMBL" id="LAVV01009586">
    <property type="protein sequence ID" value="KNZ50351.1"/>
    <property type="molecule type" value="Genomic_DNA"/>
</dbReference>
<proteinExistence type="predicted"/>
<reference evidence="1 2" key="1">
    <citation type="submission" date="2015-08" db="EMBL/GenBank/DDBJ databases">
        <title>Next Generation Sequencing and Analysis of the Genome of Puccinia sorghi L Schw, the Causal Agent of Maize Common Rust.</title>
        <authorList>
            <person name="Rochi L."/>
            <person name="Burguener G."/>
            <person name="Darino M."/>
            <person name="Turjanski A."/>
            <person name="Kreff E."/>
            <person name="Dieguez M.J."/>
            <person name="Sacco F."/>
        </authorList>
    </citation>
    <scope>NUCLEOTIDE SEQUENCE [LARGE SCALE GENOMIC DNA]</scope>
    <source>
        <strain evidence="1 2">RO10H11247</strain>
    </source>
</reference>
<gene>
    <name evidence="1" type="ORF">VP01_4476g4</name>
</gene>
<sequence length="118" mass="13297">MSSLTSNSQHIGPLLDSYFEETEDRIVEAGLNESHINVDHINILQFNPNQRGSTKVVIRALIHKVNPNIPTQRLTKDNLIQIFYQVYNIQPVAPPCKFSVCPGLIGGPLHKQQLKNEI</sequence>
<dbReference type="STRING" id="27349.A0A0L6UPA5"/>
<evidence type="ECO:0000313" key="2">
    <source>
        <dbReference type="Proteomes" id="UP000037035"/>
    </source>
</evidence>